<feature type="transmembrane region" description="Helical" evidence="1">
    <location>
        <begin position="346"/>
        <end position="371"/>
    </location>
</feature>
<reference evidence="2" key="1">
    <citation type="journal article" date="2015" name="Nature">
        <title>Complex archaea that bridge the gap between prokaryotes and eukaryotes.</title>
        <authorList>
            <person name="Spang A."/>
            <person name="Saw J.H."/>
            <person name="Jorgensen S.L."/>
            <person name="Zaremba-Niedzwiedzka K."/>
            <person name="Martijn J."/>
            <person name="Lind A.E."/>
            <person name="van Eijk R."/>
            <person name="Schleper C."/>
            <person name="Guy L."/>
            <person name="Ettema T.J."/>
        </authorList>
    </citation>
    <scope>NUCLEOTIDE SEQUENCE</scope>
</reference>
<protein>
    <recommendedName>
        <fullName evidence="3">Glycosyltransferase RgtA/B/C/D-like domain-containing protein</fullName>
    </recommendedName>
</protein>
<gene>
    <name evidence="2" type="ORF">LCGC14_2179830</name>
</gene>
<evidence type="ECO:0008006" key="3">
    <source>
        <dbReference type="Google" id="ProtNLM"/>
    </source>
</evidence>
<dbReference type="EMBL" id="LAZR01028321">
    <property type="protein sequence ID" value="KKL62968.1"/>
    <property type="molecule type" value="Genomic_DNA"/>
</dbReference>
<keyword evidence="1" id="KW-0472">Membrane</keyword>
<keyword evidence="1" id="KW-0812">Transmembrane</keyword>
<feature type="transmembrane region" description="Helical" evidence="1">
    <location>
        <begin position="187"/>
        <end position="205"/>
    </location>
</feature>
<dbReference type="AlphaFoldDB" id="A0A0F9DMM2"/>
<name>A0A0F9DMM2_9ZZZZ</name>
<feature type="transmembrane region" description="Helical" evidence="1">
    <location>
        <begin position="270"/>
        <end position="289"/>
    </location>
</feature>
<sequence length="372" mass="42466">MLRISRPDRILYYLLTVLISISYTCLRFTMNVEFNWATWKMLYDLTAAIPYGNRILVPLLSRPLVALGSDIRGAYMFWETVSGILLVYGLYNVFRLYMDEKWSRIFSLLFFLFLPMAFLLQFKYHILYPNDTPAMAFTVLALFLALKERWKLLVLLVAVATLNRESSVLIPLIFAAMYADKMGTKRFLLILASLSVAYIIVRLGIMELTRDNPHPYGGEMAFTYANKNSWRVNSNIAGLIYNPMNPFILLATVDFTPFFIIMLRKRIPEHIMNLALVCGVYVFMLFFIGNIFEPRILGEVLAIAYVMVCLGTFSYLNETALSAPNNTLRSEAPTPLAPVAALVQRYGWYALLIAGASGITLLNVLGVKFFFR</sequence>
<feature type="transmembrane region" description="Helical" evidence="1">
    <location>
        <begin position="247"/>
        <end position="264"/>
    </location>
</feature>
<feature type="transmembrane region" description="Helical" evidence="1">
    <location>
        <begin position="105"/>
        <end position="122"/>
    </location>
</feature>
<proteinExistence type="predicted"/>
<feature type="transmembrane region" description="Helical" evidence="1">
    <location>
        <begin position="75"/>
        <end position="93"/>
    </location>
</feature>
<evidence type="ECO:0000313" key="2">
    <source>
        <dbReference type="EMBL" id="KKL62968.1"/>
    </source>
</evidence>
<accession>A0A0F9DMM2</accession>
<evidence type="ECO:0000256" key="1">
    <source>
        <dbReference type="SAM" id="Phobius"/>
    </source>
</evidence>
<keyword evidence="1" id="KW-1133">Transmembrane helix</keyword>
<organism evidence="2">
    <name type="scientific">marine sediment metagenome</name>
    <dbReference type="NCBI Taxonomy" id="412755"/>
    <lineage>
        <taxon>unclassified sequences</taxon>
        <taxon>metagenomes</taxon>
        <taxon>ecological metagenomes</taxon>
    </lineage>
</organism>
<comment type="caution">
    <text evidence="2">The sequence shown here is derived from an EMBL/GenBank/DDBJ whole genome shotgun (WGS) entry which is preliminary data.</text>
</comment>
<feature type="transmembrane region" description="Helical" evidence="1">
    <location>
        <begin position="153"/>
        <end position="175"/>
    </location>
</feature>
<feature type="transmembrane region" description="Helical" evidence="1">
    <location>
        <begin position="12"/>
        <end position="30"/>
    </location>
</feature>